<feature type="transmembrane region" description="Helical" evidence="1">
    <location>
        <begin position="353"/>
        <end position="371"/>
    </location>
</feature>
<dbReference type="RefSeq" id="WP_172419026.1">
    <property type="nucleotide sequence ID" value="NZ_AP014836.1"/>
</dbReference>
<protein>
    <submittedName>
        <fullName evidence="2">Hypothetical conserved protein</fullName>
    </submittedName>
</protein>
<dbReference type="EMBL" id="AP014836">
    <property type="protein sequence ID" value="BAW79541.1"/>
    <property type="molecule type" value="Genomic_DNA"/>
</dbReference>
<feature type="transmembrane region" description="Helical" evidence="1">
    <location>
        <begin position="221"/>
        <end position="240"/>
    </location>
</feature>
<evidence type="ECO:0000256" key="1">
    <source>
        <dbReference type="SAM" id="Phobius"/>
    </source>
</evidence>
<gene>
    <name evidence="2" type="ORF">TAO_0171</name>
</gene>
<evidence type="ECO:0000313" key="2">
    <source>
        <dbReference type="EMBL" id="BAW79541.1"/>
    </source>
</evidence>
<dbReference type="AlphaFoldDB" id="A0A1Q2SK73"/>
<feature type="transmembrane region" description="Helical" evidence="1">
    <location>
        <begin position="185"/>
        <end position="215"/>
    </location>
</feature>
<feature type="transmembrane region" description="Helical" evidence="1">
    <location>
        <begin position="261"/>
        <end position="287"/>
    </location>
</feature>
<keyword evidence="3" id="KW-1185">Reference proteome</keyword>
<sequence>MNNSAKVIASLVSLAYFLALMTIVFIVGYYFFLVYQNSVNIPYWDDYTHLKVITHIIDADSLVEKIKLLFSFHNEHRVVFARLITLASVLLTGEVNFFTLIILGNLSLVGIAIILFLSFFTDQCQDFRWRILYFLPAICLIFNLSYFEASLWALAALSSLPVILLSFLSIFILTRSSDPDSWWALVAFFVGVLAVFTQGNGLLVLYVGAFLLILQNRLTTGMYWGIGTAIISILYFYHYVSLDFSPHESGVLSTIDPILNYLVLFFGSWSSTPFTVGLFCLGLFSWLISSGLYRKNITFFGLLVFIFLSAAAVANGRYQLGMEQALSSRYKIYSLLFCAIIYLSIFEFLRKPWVIKCFFFLFFAAMLKININITAEVYDAIEARKLMLINGLVSWQQQGKGLTHWDNEVANDLIIEAIDHHIYYPPKFP</sequence>
<feature type="transmembrane region" description="Helical" evidence="1">
    <location>
        <begin position="153"/>
        <end position="173"/>
    </location>
</feature>
<keyword evidence="1" id="KW-0812">Transmembrane</keyword>
<feature type="transmembrane region" description="Helical" evidence="1">
    <location>
        <begin position="7"/>
        <end position="32"/>
    </location>
</feature>
<dbReference type="KEGG" id="ntt:TAO_0171"/>
<keyword evidence="1" id="KW-1133">Transmembrane helix</keyword>
<feature type="transmembrane region" description="Helical" evidence="1">
    <location>
        <begin position="97"/>
        <end position="119"/>
    </location>
</feature>
<reference evidence="2 3" key="1">
    <citation type="journal article" date="2017" name="ISME J.">
        <title>An acid-tolerant ammonia-oxidizing ?-proteobacterium from soil.</title>
        <authorList>
            <person name="Hayatsu M."/>
            <person name="Tago K."/>
            <person name="Uchiyama I."/>
            <person name="Toyoda A."/>
            <person name="Wang Y."/>
            <person name="Shimomura Y."/>
            <person name="Okubo T."/>
            <person name="Kurisu F."/>
            <person name="Hirono Y."/>
            <person name="Nonaka K."/>
            <person name="Akiyama H."/>
            <person name="Itoh T."/>
            <person name="Takami H."/>
        </authorList>
    </citation>
    <scope>NUCLEOTIDE SEQUENCE [LARGE SCALE GENOMIC DNA]</scope>
    <source>
        <strain evidence="2 3">TAO100</strain>
    </source>
</reference>
<accession>A0A1Q2SK73</accession>
<feature type="transmembrane region" description="Helical" evidence="1">
    <location>
        <begin position="330"/>
        <end position="347"/>
    </location>
</feature>
<evidence type="ECO:0000313" key="3">
    <source>
        <dbReference type="Proteomes" id="UP000243679"/>
    </source>
</evidence>
<keyword evidence="1" id="KW-0472">Membrane</keyword>
<dbReference type="Proteomes" id="UP000243679">
    <property type="component" value="Chromosome"/>
</dbReference>
<name>A0A1Q2SK73_9GAMM</name>
<feature type="transmembrane region" description="Helical" evidence="1">
    <location>
        <begin position="299"/>
        <end position="318"/>
    </location>
</feature>
<organism evidence="2 3">
    <name type="scientific">Candidatus Nitrosoglobus terrae</name>
    <dbReference type="NCBI Taxonomy" id="1630141"/>
    <lineage>
        <taxon>Bacteria</taxon>
        <taxon>Pseudomonadati</taxon>
        <taxon>Pseudomonadota</taxon>
        <taxon>Gammaproteobacteria</taxon>
        <taxon>Chromatiales</taxon>
        <taxon>Chromatiaceae</taxon>
        <taxon>Candidatus Nitrosoglobus</taxon>
    </lineage>
</organism>
<proteinExistence type="predicted"/>